<feature type="domain" description="HAT C-terminal dimerisation" evidence="1">
    <location>
        <begin position="252"/>
        <end position="306"/>
    </location>
</feature>
<organism evidence="2 3">
    <name type="scientific">Mya arenaria</name>
    <name type="common">Soft-shell clam</name>
    <dbReference type="NCBI Taxonomy" id="6604"/>
    <lineage>
        <taxon>Eukaryota</taxon>
        <taxon>Metazoa</taxon>
        <taxon>Spiralia</taxon>
        <taxon>Lophotrochozoa</taxon>
        <taxon>Mollusca</taxon>
        <taxon>Bivalvia</taxon>
        <taxon>Autobranchia</taxon>
        <taxon>Heteroconchia</taxon>
        <taxon>Euheterodonta</taxon>
        <taxon>Imparidentia</taxon>
        <taxon>Neoheterodontei</taxon>
        <taxon>Myida</taxon>
        <taxon>Myoidea</taxon>
        <taxon>Myidae</taxon>
        <taxon>Mya</taxon>
    </lineage>
</organism>
<gene>
    <name evidence="2" type="ORF">MAR_001296</name>
</gene>
<sequence>MVEKNRQILVSIVETIILCGQQNIALRGHDESSSNFQALLHFQAKYNKLLNDHLVNGDPRTRTVVTTLDRLADEGDTKAAFHCLTCYRRMTVTCFMQLTTQAERNDDEVWNSLFQKAVDIAGDFEVIPAAPRRYGHQQNRPNAPGNTSEFWKRNMYLPFVDHLLVELETRLMQGHGRFCAQKLLPLKIQNDGLPRESINDVYQAFQACLDVDETIFVRECERWRMWWTDATLAVNRPAAPASLAESITLASKALYPRLRHCLTLLMVMPVSTARAERSFSVMRRVKTYLRSTMGTERLSGLGLMNVCRDREISAERVVDKFANQQNRRLAFVFKV</sequence>
<dbReference type="Proteomes" id="UP001164746">
    <property type="component" value="Chromosome 11"/>
</dbReference>
<name>A0ABY7FBA9_MYAAR</name>
<proteinExistence type="predicted"/>
<dbReference type="InterPro" id="IPR052958">
    <property type="entry name" value="IFN-induced_PKR_regulator"/>
</dbReference>
<keyword evidence="3" id="KW-1185">Reference proteome</keyword>
<dbReference type="EMBL" id="CP111022">
    <property type="protein sequence ID" value="WAR19458.1"/>
    <property type="molecule type" value="Genomic_DNA"/>
</dbReference>
<evidence type="ECO:0000313" key="2">
    <source>
        <dbReference type="EMBL" id="WAR19458.1"/>
    </source>
</evidence>
<evidence type="ECO:0000259" key="1">
    <source>
        <dbReference type="Pfam" id="PF05699"/>
    </source>
</evidence>
<accession>A0ABY7FBA9</accession>
<dbReference type="PANTHER" id="PTHR46289">
    <property type="entry name" value="52 KDA REPRESSOR OF THE INHIBITOR OF THE PROTEIN KINASE-LIKE PROTEIN-RELATED"/>
    <property type="match status" value="1"/>
</dbReference>
<dbReference type="Pfam" id="PF05699">
    <property type="entry name" value="Dimer_Tnp_hAT"/>
    <property type="match status" value="1"/>
</dbReference>
<dbReference type="PANTHER" id="PTHR46289:SF14">
    <property type="entry name" value="DUF4371 DOMAIN-CONTAINING PROTEIN"/>
    <property type="match status" value="1"/>
</dbReference>
<protein>
    <submittedName>
        <fullName evidence="2">P52K-like protein</fullName>
    </submittedName>
</protein>
<dbReference type="InterPro" id="IPR008906">
    <property type="entry name" value="HATC_C_dom"/>
</dbReference>
<evidence type="ECO:0000313" key="3">
    <source>
        <dbReference type="Proteomes" id="UP001164746"/>
    </source>
</evidence>
<reference evidence="2" key="1">
    <citation type="submission" date="2022-11" db="EMBL/GenBank/DDBJ databases">
        <title>Centuries of genome instability and evolution in soft-shell clam transmissible cancer (bioRxiv).</title>
        <authorList>
            <person name="Hart S.F.M."/>
            <person name="Yonemitsu M.A."/>
            <person name="Giersch R.M."/>
            <person name="Beal B.F."/>
            <person name="Arriagada G."/>
            <person name="Davis B.W."/>
            <person name="Ostrander E.A."/>
            <person name="Goff S.P."/>
            <person name="Metzger M.J."/>
        </authorList>
    </citation>
    <scope>NUCLEOTIDE SEQUENCE</scope>
    <source>
        <strain evidence="2">MELC-2E11</strain>
        <tissue evidence="2">Siphon/mantle</tissue>
    </source>
</reference>